<proteinExistence type="predicted"/>
<dbReference type="Proteomes" id="UP000236291">
    <property type="component" value="Unassembled WGS sequence"/>
</dbReference>
<sequence>MNEIHHAASKLSSETEIPLQGPRNAGKFVLRDRCIQNARKSPNHFEGLSYNLICQLVVDKIMPYGFTVGSVQNIKLRKTWTLLEMAKEGLVRNQIL</sequence>
<dbReference type="AlphaFoldDB" id="A0A2K3LZ80"/>
<protein>
    <submittedName>
        <fullName evidence="1">Uncharacterized protein</fullName>
    </submittedName>
</protein>
<comment type="caution">
    <text evidence="1">The sequence shown here is derived from an EMBL/GenBank/DDBJ whole genome shotgun (WGS) entry which is preliminary data.</text>
</comment>
<accession>A0A2K3LZ80</accession>
<evidence type="ECO:0000313" key="1">
    <source>
        <dbReference type="EMBL" id="PNX83834.1"/>
    </source>
</evidence>
<evidence type="ECO:0000313" key="2">
    <source>
        <dbReference type="Proteomes" id="UP000236291"/>
    </source>
</evidence>
<reference evidence="1 2" key="1">
    <citation type="journal article" date="2014" name="Am. J. Bot.">
        <title>Genome assembly and annotation for red clover (Trifolium pratense; Fabaceae).</title>
        <authorList>
            <person name="Istvanek J."/>
            <person name="Jaros M."/>
            <person name="Krenek A."/>
            <person name="Repkova J."/>
        </authorList>
    </citation>
    <scope>NUCLEOTIDE SEQUENCE [LARGE SCALE GENOMIC DNA]</scope>
    <source>
        <strain evidence="2">cv. Tatra</strain>
        <tissue evidence="1">Young leaves</tissue>
    </source>
</reference>
<organism evidence="1 2">
    <name type="scientific">Trifolium pratense</name>
    <name type="common">Red clover</name>
    <dbReference type="NCBI Taxonomy" id="57577"/>
    <lineage>
        <taxon>Eukaryota</taxon>
        <taxon>Viridiplantae</taxon>
        <taxon>Streptophyta</taxon>
        <taxon>Embryophyta</taxon>
        <taxon>Tracheophyta</taxon>
        <taxon>Spermatophyta</taxon>
        <taxon>Magnoliopsida</taxon>
        <taxon>eudicotyledons</taxon>
        <taxon>Gunneridae</taxon>
        <taxon>Pentapetalae</taxon>
        <taxon>rosids</taxon>
        <taxon>fabids</taxon>
        <taxon>Fabales</taxon>
        <taxon>Fabaceae</taxon>
        <taxon>Papilionoideae</taxon>
        <taxon>50 kb inversion clade</taxon>
        <taxon>NPAAA clade</taxon>
        <taxon>Hologalegina</taxon>
        <taxon>IRL clade</taxon>
        <taxon>Trifolieae</taxon>
        <taxon>Trifolium</taxon>
    </lineage>
</organism>
<dbReference type="EMBL" id="ASHM01045007">
    <property type="protein sequence ID" value="PNX83834.1"/>
    <property type="molecule type" value="Genomic_DNA"/>
</dbReference>
<name>A0A2K3LZ80_TRIPR</name>
<reference evidence="1 2" key="2">
    <citation type="journal article" date="2017" name="Front. Plant Sci.">
        <title>Gene Classification and Mining of Molecular Markers Useful in Red Clover (Trifolium pratense) Breeding.</title>
        <authorList>
            <person name="Istvanek J."/>
            <person name="Dluhosova J."/>
            <person name="Dluhos P."/>
            <person name="Patkova L."/>
            <person name="Nedelnik J."/>
            <person name="Repkova J."/>
        </authorList>
    </citation>
    <scope>NUCLEOTIDE SEQUENCE [LARGE SCALE GENOMIC DNA]</scope>
    <source>
        <strain evidence="2">cv. Tatra</strain>
        <tissue evidence="1">Young leaves</tissue>
    </source>
</reference>
<gene>
    <name evidence="1" type="ORF">L195_g039883</name>
</gene>